<comment type="caution">
    <text evidence="2">The sequence shown here is derived from an EMBL/GenBank/DDBJ whole genome shotgun (WGS) entry which is preliminary data.</text>
</comment>
<evidence type="ECO:0000313" key="3">
    <source>
        <dbReference type="Proteomes" id="UP000708208"/>
    </source>
</evidence>
<dbReference type="EMBL" id="CAJVCH010068681">
    <property type="protein sequence ID" value="CAG7720237.1"/>
    <property type="molecule type" value="Genomic_DNA"/>
</dbReference>
<feature type="chain" id="PRO_5035182409" evidence="1">
    <location>
        <begin position="24"/>
        <end position="254"/>
    </location>
</feature>
<feature type="signal peptide" evidence="1">
    <location>
        <begin position="1"/>
        <end position="23"/>
    </location>
</feature>
<dbReference type="AlphaFoldDB" id="A0A8J2JKI0"/>
<proteinExistence type="predicted"/>
<dbReference type="OrthoDB" id="6344725at2759"/>
<keyword evidence="1" id="KW-0732">Signal</keyword>
<dbReference type="Pfam" id="PF03392">
    <property type="entry name" value="OS-D"/>
    <property type="match status" value="2"/>
</dbReference>
<evidence type="ECO:0000256" key="1">
    <source>
        <dbReference type="SAM" id="SignalP"/>
    </source>
</evidence>
<name>A0A8J2JKI0_9HEXA</name>
<keyword evidence="3" id="KW-1185">Reference proteome</keyword>
<dbReference type="PANTHER" id="PTHR11257">
    <property type="entry name" value="CHEMOSENSORY PROTEIN-RELATED"/>
    <property type="match status" value="1"/>
</dbReference>
<evidence type="ECO:0000313" key="2">
    <source>
        <dbReference type="EMBL" id="CAG7720237.1"/>
    </source>
</evidence>
<organism evidence="2 3">
    <name type="scientific">Allacma fusca</name>
    <dbReference type="NCBI Taxonomy" id="39272"/>
    <lineage>
        <taxon>Eukaryota</taxon>
        <taxon>Metazoa</taxon>
        <taxon>Ecdysozoa</taxon>
        <taxon>Arthropoda</taxon>
        <taxon>Hexapoda</taxon>
        <taxon>Collembola</taxon>
        <taxon>Symphypleona</taxon>
        <taxon>Sminthuridae</taxon>
        <taxon>Allacma</taxon>
    </lineage>
</organism>
<protein>
    <submittedName>
        <fullName evidence="2">Uncharacterized protein</fullName>
    </submittedName>
</protein>
<dbReference type="Proteomes" id="UP000708208">
    <property type="component" value="Unassembled WGS sequence"/>
</dbReference>
<accession>A0A8J2JKI0</accession>
<gene>
    <name evidence="2" type="ORF">AFUS01_LOCUS9523</name>
</gene>
<dbReference type="InterPro" id="IPR005055">
    <property type="entry name" value="A10/PebIII"/>
</dbReference>
<reference evidence="2" key="1">
    <citation type="submission" date="2021-06" db="EMBL/GenBank/DDBJ databases">
        <authorList>
            <person name="Hodson N. C."/>
            <person name="Mongue J. A."/>
            <person name="Jaron S. K."/>
        </authorList>
    </citation>
    <scope>NUCLEOTIDE SEQUENCE</scope>
</reference>
<sequence>MNTSTGIIIMALLSILAFHQALGDTMLDRINVENYLRNPKLIEYHIRCLVYDGPCDKIGNEIKRLLPLVGKQCRGCTEEQKVKLGKIINHIQRNYPQVWQEMVTKIRIITNGYPISPSNSSNALRHGIRLQPELDKIDIEAYLKNTKALKIQVQCLIFDGPCDWVGRWLKPRAAAALLGECLLCTEHQKIQLPKIMSFIQVNFPEEFKLGIKKYLFQFGIAIPSDEPATTTTTTTEAPTEIATANGLETTQSPV</sequence>